<dbReference type="PANTHER" id="PTHR42899">
    <property type="entry name" value="SPERMATOGENESIS-ASSOCIATED PROTEIN 20"/>
    <property type="match status" value="1"/>
</dbReference>
<dbReference type="InterPro" id="IPR008928">
    <property type="entry name" value="6-hairpin_glycosidase_sf"/>
</dbReference>
<dbReference type="PANTHER" id="PTHR42899:SF1">
    <property type="entry name" value="SPERMATOGENESIS-ASSOCIATED PROTEIN 20"/>
    <property type="match status" value="1"/>
</dbReference>
<protein>
    <submittedName>
        <fullName evidence="3">Thioredoxin domain-containing protein</fullName>
    </submittedName>
</protein>
<dbReference type="InterPro" id="IPR012341">
    <property type="entry name" value="6hp_glycosidase-like_sf"/>
</dbReference>
<dbReference type="Proteomes" id="UP000787472">
    <property type="component" value="Unassembled WGS sequence"/>
</dbReference>
<accession>A0A9E5JS75</accession>
<feature type="region of interest" description="Disordered" evidence="1">
    <location>
        <begin position="1"/>
        <end position="22"/>
    </location>
</feature>
<dbReference type="SUPFAM" id="SSF48208">
    <property type="entry name" value="Six-hairpin glycosidases"/>
    <property type="match status" value="1"/>
</dbReference>
<reference evidence="3" key="1">
    <citation type="submission" date="2020-03" db="EMBL/GenBank/DDBJ databases">
        <authorList>
            <person name="Guo F."/>
        </authorList>
    </citation>
    <scope>NUCLEOTIDE SEQUENCE</scope>
    <source>
        <strain evidence="3">JCM 30134</strain>
    </source>
</reference>
<sequence length="684" mass="77456">MTALTNTLSGETSPHLQSHSTQPVQWQTWRPETLALAKQHNKPILLSIGFSACRWCHLMARESFQDPETAALMNEFFINVKVDREERPDLDGVYQTAHHLLTGRSGGWPLTVFLCPQTQLPFFAGTFFPKIGQENQLGFDDLLNRVQHYYGQQQADFLRLRGQVESSFQQLTPPAASVAHTPEVSLLDEALTRLAAGHDLQDGGFGSSPKFPLPVNLAFLLQLQARQGLPVSAREHLLQTLNQIAQRGINDRIGGGFYRYSTDSGWNIPHFEKMLYDNGLLLDVYARAWLTTDNPLYKSAAIGIVRWLRQHMLTPHGAFFSAMDAETAGREGDYYTLSEADIKAQLSVEEFLLFQQMFALRGQPNFFGRWHLSQQQDLNTAARQLSMTRETALELYRAGREKIESLRIQRPLPLIDEKVLTGWNALAVKGLLVLARKNNELRELALAQGTLDFIRNNLWLNNRLFAAWQGERPTRHAYLDDYVYLMDALLESLQTQWRDVDYQFVIALAESLLRLYEDTDQGGFFYTAHDAETLIYRSKPFMDSALPAANGVAAKVLLRLGHLTAEPRYLQSVQKLLSAALPSVQQSPETHLTLLQAQMESQHPMPQVLLLDNGSMAVWEQDVRQNFCEQILCYRIPESAELYPTEALSMDVGDALVCTGDHCLEVQRSCNGIIHQLTELLQRS</sequence>
<dbReference type="GO" id="GO:0005975">
    <property type="term" value="P:carbohydrate metabolic process"/>
    <property type="evidence" value="ECO:0007669"/>
    <property type="project" value="InterPro"/>
</dbReference>
<evidence type="ECO:0000256" key="1">
    <source>
        <dbReference type="SAM" id="MobiDB-lite"/>
    </source>
</evidence>
<dbReference type="PIRSF" id="PIRSF006402">
    <property type="entry name" value="UCP006402_thioredoxin"/>
    <property type="match status" value="1"/>
</dbReference>
<comment type="caution">
    <text evidence="3">The sequence shown here is derived from an EMBL/GenBank/DDBJ whole genome shotgun (WGS) entry which is preliminary data.</text>
</comment>
<evidence type="ECO:0000313" key="3">
    <source>
        <dbReference type="EMBL" id="NHO64354.1"/>
    </source>
</evidence>
<dbReference type="Gene3D" id="3.40.30.10">
    <property type="entry name" value="Glutaredoxin"/>
    <property type="match status" value="1"/>
</dbReference>
<name>A0A9E5JS75_9GAMM</name>
<dbReference type="RefSeq" id="WP_167181276.1">
    <property type="nucleotide sequence ID" value="NZ_JAAONZ010000001.1"/>
</dbReference>
<evidence type="ECO:0000313" key="4">
    <source>
        <dbReference type="Proteomes" id="UP000787472"/>
    </source>
</evidence>
<keyword evidence="4" id="KW-1185">Reference proteome</keyword>
<dbReference type="InterPro" id="IPR036249">
    <property type="entry name" value="Thioredoxin-like_sf"/>
</dbReference>
<dbReference type="Gene3D" id="1.50.10.10">
    <property type="match status" value="1"/>
</dbReference>
<proteinExistence type="predicted"/>
<dbReference type="EMBL" id="JAAONZ010000001">
    <property type="protein sequence ID" value="NHO64354.1"/>
    <property type="molecule type" value="Genomic_DNA"/>
</dbReference>
<gene>
    <name evidence="3" type="ORF">G8770_02175</name>
</gene>
<evidence type="ECO:0000259" key="2">
    <source>
        <dbReference type="Pfam" id="PF03190"/>
    </source>
</evidence>
<dbReference type="CDD" id="cd02955">
    <property type="entry name" value="SSP411"/>
    <property type="match status" value="1"/>
</dbReference>
<feature type="domain" description="Spermatogenesis-associated protein 20-like TRX" evidence="2">
    <location>
        <begin position="5"/>
        <end position="165"/>
    </location>
</feature>
<dbReference type="InterPro" id="IPR024705">
    <property type="entry name" value="Ssp411"/>
</dbReference>
<organism evidence="3 4">
    <name type="scientific">Pseudomaricurvus hydrocarbonicus</name>
    <dbReference type="NCBI Taxonomy" id="1470433"/>
    <lineage>
        <taxon>Bacteria</taxon>
        <taxon>Pseudomonadati</taxon>
        <taxon>Pseudomonadota</taxon>
        <taxon>Gammaproteobacteria</taxon>
        <taxon>Cellvibrionales</taxon>
        <taxon>Cellvibrionaceae</taxon>
        <taxon>Pseudomaricurvus</taxon>
    </lineage>
</organism>
<dbReference type="InterPro" id="IPR004879">
    <property type="entry name" value="Ssp411-like_TRX"/>
</dbReference>
<dbReference type="SUPFAM" id="SSF52833">
    <property type="entry name" value="Thioredoxin-like"/>
    <property type="match status" value="1"/>
</dbReference>
<dbReference type="Pfam" id="PF03190">
    <property type="entry name" value="Thioredox_DsbH"/>
    <property type="match status" value="1"/>
</dbReference>
<dbReference type="AlphaFoldDB" id="A0A9E5JS75"/>